<dbReference type="InterPro" id="IPR005900">
    <property type="entry name" value="6-phosphogluconolactonase_DevB"/>
</dbReference>
<evidence type="ECO:0000256" key="7">
    <source>
        <dbReference type="RuleBase" id="RU365095"/>
    </source>
</evidence>
<evidence type="ECO:0000313" key="9">
    <source>
        <dbReference type="EMBL" id="RCW88639.1"/>
    </source>
</evidence>
<dbReference type="EMBL" id="QPJL01000001">
    <property type="protein sequence ID" value="RCW88639.1"/>
    <property type="molecule type" value="Genomic_DNA"/>
</dbReference>
<evidence type="ECO:0000256" key="1">
    <source>
        <dbReference type="ARBA" id="ARBA00000832"/>
    </source>
</evidence>
<evidence type="ECO:0000256" key="5">
    <source>
        <dbReference type="ARBA" id="ARBA00013198"/>
    </source>
</evidence>
<sequence>MSMEFIEYPDREMLALFLASKLAGQLSQHLRVSDGASLCVPGGTTPAPVFEMLSASELDWSRVTVMLNDERWVDGQNPRSNSRLLHQHLLRDKAQAARYLDLYTGDATPEEAVPALTEAVAPHLPITVLLLGMGNDMHTASLFPAASETVLALAPDAPPVMAIRSVKDEPRLTLTASALRGAIHTHLLITGADKREALERAQKLDPTEAPIREFLSDITVHWAE</sequence>
<reference evidence="9 10" key="1">
    <citation type="submission" date="2018-07" db="EMBL/GenBank/DDBJ databases">
        <title>Genomic Encyclopedia of Type Strains, Phase III (KMG-III): the genomes of soil and plant-associated and newly described type strains.</title>
        <authorList>
            <person name="Whitman W."/>
        </authorList>
    </citation>
    <scope>NUCLEOTIDE SEQUENCE [LARGE SCALE GENOMIC DNA]</scope>
    <source>
        <strain evidence="9 10">CECT 8525</strain>
    </source>
</reference>
<comment type="caution">
    <text evidence="9">The sequence shown here is derived from an EMBL/GenBank/DDBJ whole genome shotgun (WGS) entry which is preliminary data.</text>
</comment>
<comment type="catalytic activity">
    <reaction evidence="1 7">
        <text>6-phospho-D-glucono-1,5-lactone + H2O = 6-phospho-D-gluconate + H(+)</text>
        <dbReference type="Rhea" id="RHEA:12556"/>
        <dbReference type="ChEBI" id="CHEBI:15377"/>
        <dbReference type="ChEBI" id="CHEBI:15378"/>
        <dbReference type="ChEBI" id="CHEBI:57955"/>
        <dbReference type="ChEBI" id="CHEBI:58759"/>
        <dbReference type="EC" id="3.1.1.31"/>
    </reaction>
</comment>
<name>A0A368Z9G0_9RHOB</name>
<dbReference type="PANTHER" id="PTHR11054">
    <property type="entry name" value="6-PHOSPHOGLUCONOLACTONASE"/>
    <property type="match status" value="1"/>
</dbReference>
<dbReference type="EC" id="3.1.1.31" evidence="5 7"/>
<evidence type="ECO:0000256" key="3">
    <source>
        <dbReference type="ARBA" id="ARBA00004961"/>
    </source>
</evidence>
<accession>A0A368Z9G0</accession>
<keyword evidence="7" id="KW-0378">Hydrolase</keyword>
<comment type="similarity">
    <text evidence="4 7">Belongs to the glucosamine/galactosamine-6-phosphate isomerase family. 6-phosphogluconolactonase subfamily.</text>
</comment>
<dbReference type="GO" id="GO:0006098">
    <property type="term" value="P:pentose-phosphate shunt"/>
    <property type="evidence" value="ECO:0007669"/>
    <property type="project" value="UniProtKB-UniPathway"/>
</dbReference>
<proteinExistence type="inferred from homology"/>
<evidence type="ECO:0000256" key="6">
    <source>
        <dbReference type="ARBA" id="ARBA00020337"/>
    </source>
</evidence>
<dbReference type="Proteomes" id="UP000253345">
    <property type="component" value="Unassembled WGS sequence"/>
</dbReference>
<dbReference type="OrthoDB" id="9810967at2"/>
<feature type="domain" description="Glucosamine/galactosamine-6-phosphate isomerase" evidence="8">
    <location>
        <begin position="9"/>
        <end position="217"/>
    </location>
</feature>
<comment type="function">
    <text evidence="2 7">Hydrolysis of 6-phosphogluconolactone to 6-phosphogluconate.</text>
</comment>
<dbReference type="UniPathway" id="UPA00115">
    <property type="reaction ID" value="UER00409"/>
</dbReference>
<dbReference type="InterPro" id="IPR006148">
    <property type="entry name" value="Glc/Gal-6P_isomerase"/>
</dbReference>
<dbReference type="Gene3D" id="3.40.50.1360">
    <property type="match status" value="1"/>
</dbReference>
<gene>
    <name evidence="7" type="primary">pgl</name>
    <name evidence="9" type="ORF">DFP89_10172</name>
</gene>
<comment type="pathway">
    <text evidence="3 7">Carbohydrate degradation; pentose phosphate pathway; D-ribulose 5-phosphate from D-glucose 6-phosphate (oxidative stage): step 2/3.</text>
</comment>
<dbReference type="InterPro" id="IPR037171">
    <property type="entry name" value="NagB/RpiA_transferase-like"/>
</dbReference>
<keyword evidence="10" id="KW-1185">Reference proteome</keyword>
<dbReference type="PANTHER" id="PTHR11054:SF0">
    <property type="entry name" value="6-PHOSPHOGLUCONOLACTONASE"/>
    <property type="match status" value="1"/>
</dbReference>
<organism evidence="9 10">
    <name type="scientific">Paracoccus lutimaris</name>
    <dbReference type="NCBI Taxonomy" id="1490030"/>
    <lineage>
        <taxon>Bacteria</taxon>
        <taxon>Pseudomonadati</taxon>
        <taxon>Pseudomonadota</taxon>
        <taxon>Alphaproteobacteria</taxon>
        <taxon>Rhodobacterales</taxon>
        <taxon>Paracoccaceae</taxon>
        <taxon>Paracoccus</taxon>
    </lineage>
</organism>
<dbReference type="GO" id="GO:0005975">
    <property type="term" value="P:carbohydrate metabolic process"/>
    <property type="evidence" value="ECO:0007669"/>
    <property type="project" value="UniProtKB-UniRule"/>
</dbReference>
<dbReference type="CDD" id="cd01400">
    <property type="entry name" value="6PGL"/>
    <property type="match status" value="1"/>
</dbReference>
<dbReference type="NCBIfam" id="TIGR01198">
    <property type="entry name" value="pgl"/>
    <property type="match status" value="1"/>
</dbReference>
<evidence type="ECO:0000259" key="8">
    <source>
        <dbReference type="Pfam" id="PF01182"/>
    </source>
</evidence>
<evidence type="ECO:0000256" key="2">
    <source>
        <dbReference type="ARBA" id="ARBA00002681"/>
    </source>
</evidence>
<dbReference type="InterPro" id="IPR039104">
    <property type="entry name" value="6PGL"/>
</dbReference>
<protein>
    <recommendedName>
        <fullName evidence="6 7">6-phosphogluconolactonase</fullName>
        <shortName evidence="7">6PGL</shortName>
        <ecNumber evidence="5 7">3.1.1.31</ecNumber>
    </recommendedName>
</protein>
<evidence type="ECO:0000313" key="10">
    <source>
        <dbReference type="Proteomes" id="UP000253345"/>
    </source>
</evidence>
<dbReference type="SUPFAM" id="SSF100950">
    <property type="entry name" value="NagB/RpiA/CoA transferase-like"/>
    <property type="match status" value="1"/>
</dbReference>
<dbReference type="Pfam" id="PF01182">
    <property type="entry name" value="Glucosamine_iso"/>
    <property type="match status" value="1"/>
</dbReference>
<evidence type="ECO:0000256" key="4">
    <source>
        <dbReference type="ARBA" id="ARBA00010662"/>
    </source>
</evidence>
<dbReference type="GO" id="GO:0017057">
    <property type="term" value="F:6-phosphogluconolactonase activity"/>
    <property type="evidence" value="ECO:0007669"/>
    <property type="project" value="UniProtKB-UniRule"/>
</dbReference>
<dbReference type="AlphaFoldDB" id="A0A368Z9G0"/>